<feature type="region of interest" description="Disordered" evidence="1">
    <location>
        <begin position="1"/>
        <end position="21"/>
    </location>
</feature>
<sequence length="77" mass="8776">MPRQCRRVSAMARHKGNHGYTDAMKNTLDKINLHQSINTISKQVTHIQIIAKKDMANGNIIKSKDRYNTNIQGEDVN</sequence>
<protein>
    <submittedName>
        <fullName evidence="2">Uncharacterized protein</fullName>
    </submittedName>
</protein>
<reference evidence="2 3" key="1">
    <citation type="submission" date="2019-12" db="EMBL/GenBank/DDBJ databases">
        <title>Engineering Photorhabdus to improve their lethality against agricultural pests.</title>
        <authorList>
            <person name="Machado R.A.R."/>
        </authorList>
    </citation>
    <scope>NUCLEOTIDE SEQUENCE [LARGE SCALE GENOMIC DNA]</scope>
    <source>
        <strain evidence="2 3">M-CN4</strain>
    </source>
</reference>
<gene>
    <name evidence="2" type="ORF">GPY48_19630</name>
</gene>
<dbReference type="EMBL" id="WSFC01000058">
    <property type="protein sequence ID" value="NDL05316.1"/>
    <property type="molecule type" value="Genomic_DNA"/>
</dbReference>
<accession>A0ABX0AVD1</accession>
<comment type="caution">
    <text evidence="2">The sequence shown here is derived from an EMBL/GenBank/DDBJ whole genome shotgun (WGS) entry which is preliminary data.</text>
</comment>
<feature type="compositionally biased region" description="Basic residues" evidence="1">
    <location>
        <begin position="1"/>
        <end position="17"/>
    </location>
</feature>
<evidence type="ECO:0000313" key="2">
    <source>
        <dbReference type="EMBL" id="NDL05316.1"/>
    </source>
</evidence>
<name>A0ABX0AVD1_9GAMM</name>
<proteinExistence type="predicted"/>
<keyword evidence="3" id="KW-1185">Reference proteome</keyword>
<evidence type="ECO:0000256" key="1">
    <source>
        <dbReference type="SAM" id="MobiDB-lite"/>
    </source>
</evidence>
<dbReference type="RefSeq" id="WP_162120793.1">
    <property type="nucleotide sequence ID" value="NZ_CAWPJS010000058.1"/>
</dbReference>
<evidence type="ECO:0000313" key="3">
    <source>
        <dbReference type="Proteomes" id="UP000466619"/>
    </source>
</evidence>
<organism evidence="2 3">
    <name type="scientific">Photorhabdus bodei</name>
    <dbReference type="NCBI Taxonomy" id="2029681"/>
    <lineage>
        <taxon>Bacteria</taxon>
        <taxon>Pseudomonadati</taxon>
        <taxon>Pseudomonadota</taxon>
        <taxon>Gammaproteobacteria</taxon>
        <taxon>Enterobacterales</taxon>
        <taxon>Morganellaceae</taxon>
        <taxon>Photorhabdus</taxon>
    </lineage>
</organism>
<dbReference type="Proteomes" id="UP000466619">
    <property type="component" value="Unassembled WGS sequence"/>
</dbReference>